<dbReference type="OrthoDB" id="1896065at2759"/>
<proteinExistence type="predicted"/>
<dbReference type="PANTHER" id="PTHR31343:SF3">
    <property type="entry name" value="DUF789 DOMAIN-CONTAINING PROTEIN"/>
    <property type="match status" value="1"/>
</dbReference>
<dbReference type="PANTHER" id="PTHR31343">
    <property type="entry name" value="T15D22.8"/>
    <property type="match status" value="1"/>
</dbReference>
<dbReference type="AlphaFoldDB" id="A0A8S0VIH0"/>
<dbReference type="InterPro" id="IPR008507">
    <property type="entry name" value="DUF789"/>
</dbReference>
<protein>
    <submittedName>
        <fullName evidence="1">Uncharacterized protein</fullName>
    </submittedName>
</protein>
<organism evidence="1 2">
    <name type="scientific">Olea europaea subsp. europaea</name>
    <dbReference type="NCBI Taxonomy" id="158383"/>
    <lineage>
        <taxon>Eukaryota</taxon>
        <taxon>Viridiplantae</taxon>
        <taxon>Streptophyta</taxon>
        <taxon>Embryophyta</taxon>
        <taxon>Tracheophyta</taxon>
        <taxon>Spermatophyta</taxon>
        <taxon>Magnoliopsida</taxon>
        <taxon>eudicotyledons</taxon>
        <taxon>Gunneridae</taxon>
        <taxon>Pentapetalae</taxon>
        <taxon>asterids</taxon>
        <taxon>lamiids</taxon>
        <taxon>Lamiales</taxon>
        <taxon>Oleaceae</taxon>
        <taxon>Oleeae</taxon>
        <taxon>Olea</taxon>
    </lineage>
</organism>
<evidence type="ECO:0000313" key="1">
    <source>
        <dbReference type="EMBL" id="CAA3029475.1"/>
    </source>
</evidence>
<dbReference type="EMBL" id="CACTIH010009311">
    <property type="protein sequence ID" value="CAA3029475.1"/>
    <property type="molecule type" value="Genomic_DNA"/>
</dbReference>
<accession>A0A8S0VIH0</accession>
<dbReference type="Proteomes" id="UP000594638">
    <property type="component" value="Unassembled WGS sequence"/>
</dbReference>
<comment type="caution">
    <text evidence="1">The sequence shown here is derived from an EMBL/GenBank/DDBJ whole genome shotgun (WGS) entry which is preliminary data.</text>
</comment>
<gene>
    <name evidence="1" type="ORF">OLEA9_A111224</name>
</gene>
<keyword evidence="2" id="KW-1185">Reference proteome</keyword>
<dbReference type="Gramene" id="OE9A111224T2">
    <property type="protein sequence ID" value="OE9A111224C2"/>
    <property type="gene ID" value="OE9A111224"/>
</dbReference>
<dbReference type="Pfam" id="PF05623">
    <property type="entry name" value="DUF789"/>
    <property type="match status" value="1"/>
</dbReference>
<evidence type="ECO:0000313" key="2">
    <source>
        <dbReference type="Proteomes" id="UP000594638"/>
    </source>
</evidence>
<reference evidence="1 2" key="1">
    <citation type="submission" date="2019-12" db="EMBL/GenBank/DDBJ databases">
        <authorList>
            <person name="Alioto T."/>
            <person name="Alioto T."/>
            <person name="Gomez Garrido J."/>
        </authorList>
    </citation>
    <scope>NUCLEOTIDE SEQUENCE [LARGE SCALE GENOMIC DNA]</scope>
</reference>
<name>A0A8S0VIH0_OLEEU</name>
<sequence length="318" mass="37032">MFFHKNSMQSNLDNLLDYTTPSIPSQFLSKTETRKLNRLWNPFERETVEYFSLNDLWNSYDEWSVYGAGVPIRLANGQNLVQYYVPYLSAIQIFTSNSSINYSREEAESSCETRDCFSDSFSEENESVSEKLLTWDRCSSEEVVLEQDNFWHPNDRLGYRNFEYIEKSSPCGRVPLMAKIRGLGQRYPALMSLRSVDLSPASWMAVAWYPIYHIPMGRSEKDLSTCFLTFHTLSSTFQDMELEDDSVSTERKKREEGDEISLPPFGLATYKMYGDVWVSDKRGKDLEKLVSQFNIADSWLKQLSVDHHDFKYFAQRCG</sequence>